<accession>A0ABR2IJ61</accession>
<proteinExistence type="predicted"/>
<protein>
    <recommendedName>
        <fullName evidence="3">Ubiquitin-like domain-containing protein</fullName>
    </recommendedName>
</protein>
<dbReference type="Proteomes" id="UP001470230">
    <property type="component" value="Unassembled WGS sequence"/>
</dbReference>
<gene>
    <name evidence="1" type="ORF">M9Y10_011267</name>
</gene>
<sequence length="77" mass="8421">MIVHVEFKKDGQTVTKNIICDEDIDCNHLKELACCEAFTSPAFTKIFFNGKLLLGETLVSELGIVDGSTITLEAMGL</sequence>
<evidence type="ECO:0008006" key="3">
    <source>
        <dbReference type="Google" id="ProtNLM"/>
    </source>
</evidence>
<evidence type="ECO:0000313" key="1">
    <source>
        <dbReference type="EMBL" id="KAK8863581.1"/>
    </source>
</evidence>
<dbReference type="Gene3D" id="3.10.20.90">
    <property type="entry name" value="Phosphatidylinositol 3-kinase Catalytic Subunit, Chain A, domain 1"/>
    <property type="match status" value="1"/>
</dbReference>
<comment type="caution">
    <text evidence="1">The sequence shown here is derived from an EMBL/GenBank/DDBJ whole genome shotgun (WGS) entry which is preliminary data.</text>
</comment>
<organism evidence="1 2">
    <name type="scientific">Tritrichomonas musculus</name>
    <dbReference type="NCBI Taxonomy" id="1915356"/>
    <lineage>
        <taxon>Eukaryota</taxon>
        <taxon>Metamonada</taxon>
        <taxon>Parabasalia</taxon>
        <taxon>Tritrichomonadida</taxon>
        <taxon>Tritrichomonadidae</taxon>
        <taxon>Tritrichomonas</taxon>
    </lineage>
</organism>
<dbReference type="InterPro" id="IPR029071">
    <property type="entry name" value="Ubiquitin-like_domsf"/>
</dbReference>
<name>A0ABR2IJ61_9EUKA</name>
<dbReference type="CDD" id="cd17039">
    <property type="entry name" value="Ubl_ubiquitin_like"/>
    <property type="match status" value="1"/>
</dbReference>
<dbReference type="SUPFAM" id="SSF54236">
    <property type="entry name" value="Ubiquitin-like"/>
    <property type="match status" value="1"/>
</dbReference>
<dbReference type="EMBL" id="JAPFFF010000017">
    <property type="protein sequence ID" value="KAK8863581.1"/>
    <property type="molecule type" value="Genomic_DNA"/>
</dbReference>
<keyword evidence="2" id="KW-1185">Reference proteome</keyword>
<evidence type="ECO:0000313" key="2">
    <source>
        <dbReference type="Proteomes" id="UP001470230"/>
    </source>
</evidence>
<reference evidence="1 2" key="1">
    <citation type="submission" date="2024-04" db="EMBL/GenBank/DDBJ databases">
        <title>Tritrichomonas musculus Genome.</title>
        <authorList>
            <person name="Alves-Ferreira E."/>
            <person name="Grigg M."/>
            <person name="Lorenzi H."/>
            <person name="Galac M."/>
        </authorList>
    </citation>
    <scope>NUCLEOTIDE SEQUENCE [LARGE SCALE GENOMIC DNA]</scope>
    <source>
        <strain evidence="1 2">EAF2021</strain>
    </source>
</reference>